<protein>
    <submittedName>
        <fullName evidence="4">NAD-dependent epimerase/dehydratase family protein</fullName>
    </submittedName>
</protein>
<evidence type="ECO:0000256" key="1">
    <source>
        <dbReference type="ARBA" id="ARBA00005125"/>
    </source>
</evidence>
<evidence type="ECO:0000313" key="5">
    <source>
        <dbReference type="Proteomes" id="UP000004848"/>
    </source>
</evidence>
<comment type="similarity">
    <text evidence="2">Belongs to the NAD(P)-dependent epimerase/dehydratase family.</text>
</comment>
<evidence type="ECO:0000256" key="2">
    <source>
        <dbReference type="ARBA" id="ARBA00007637"/>
    </source>
</evidence>
<dbReference type="Proteomes" id="UP000004848">
    <property type="component" value="Unassembled WGS sequence"/>
</dbReference>
<dbReference type="EMBL" id="AAUW01000025">
    <property type="protein sequence ID" value="EAV40865.1"/>
    <property type="molecule type" value="Genomic_DNA"/>
</dbReference>
<dbReference type="AlphaFoldDB" id="A0P209"/>
<gene>
    <name evidence="4" type="ORF">SIAM614_08229</name>
</gene>
<evidence type="ECO:0000313" key="4">
    <source>
        <dbReference type="EMBL" id="EAV40865.1"/>
    </source>
</evidence>
<evidence type="ECO:0000259" key="3">
    <source>
        <dbReference type="Pfam" id="PF01370"/>
    </source>
</evidence>
<proteinExistence type="inferred from homology"/>
<comment type="caution">
    <text evidence="4">The sequence shown here is derived from an EMBL/GenBank/DDBJ whole genome shotgun (WGS) entry which is preliminary data.</text>
</comment>
<dbReference type="Pfam" id="PF01370">
    <property type="entry name" value="Epimerase"/>
    <property type="match status" value="1"/>
</dbReference>
<dbReference type="Gene3D" id="3.40.50.720">
    <property type="entry name" value="NAD(P)-binding Rossmann-like Domain"/>
    <property type="match status" value="1"/>
</dbReference>
<reference evidence="4 5" key="1">
    <citation type="submission" date="2006-05" db="EMBL/GenBank/DDBJ databases">
        <authorList>
            <person name="King G."/>
            <person name="Ferriera S."/>
            <person name="Johnson J."/>
            <person name="Kravitz S."/>
            <person name="Beeson K."/>
            <person name="Sutton G."/>
            <person name="Rogers Y.-H."/>
            <person name="Friedman R."/>
            <person name="Frazier M."/>
            <person name="Venter J.C."/>
        </authorList>
    </citation>
    <scope>NUCLEOTIDE SEQUENCE [LARGE SCALE GENOMIC DNA]</scope>
    <source>
        <strain evidence="5">ATCC 25650 / DSM 13394 / JCM 20685 / NBRC 16684 / NCIMB 2208 / IAM 12614 / B1</strain>
    </source>
</reference>
<accession>A0P209</accession>
<dbReference type="SUPFAM" id="SSF51735">
    <property type="entry name" value="NAD(P)-binding Rossmann-fold domains"/>
    <property type="match status" value="1"/>
</dbReference>
<dbReference type="PANTHER" id="PTHR43000">
    <property type="entry name" value="DTDP-D-GLUCOSE 4,6-DEHYDRATASE-RELATED"/>
    <property type="match status" value="1"/>
</dbReference>
<dbReference type="InterPro" id="IPR001509">
    <property type="entry name" value="Epimerase_deHydtase"/>
</dbReference>
<comment type="pathway">
    <text evidence="1">Bacterial outer membrane biogenesis; LPS O-antigen biosynthesis.</text>
</comment>
<sequence>MVLSTVLVTGGLGFIGRSLAHELRMRGKTVRILDNQLRGNAKYLEAAEENYELVLGDIREREVVKKAVEGCSEIYHLAAINGTKNFYNIPRQVLEVGVIGTHLLLDESISQGIKKFLFMSSSEVYQTPKVVPTDESVGLYLPDAVNPRYSYGGSKIAGELMTMNYCRDAMEKAIVVRPHNVYGPNMGFDHVVPELAMKILQARKANPQAKTVDVPLEGNGAASRSFVFIDDFVNGTLLAMDKGEHLHTYHVGTDQEISILDLAKRIAKALEIDTNFVPSGLPSGGTMRRCPDISRLRSLGYEPQVELDRGLEMALNTVRDHFDQM</sequence>
<feature type="domain" description="NAD-dependent epimerase/dehydratase" evidence="3">
    <location>
        <begin position="6"/>
        <end position="252"/>
    </location>
</feature>
<name>A0P209_ROSAI</name>
<dbReference type="Gene3D" id="3.90.25.10">
    <property type="entry name" value="UDP-galactose 4-epimerase, domain 1"/>
    <property type="match status" value="1"/>
</dbReference>
<organism evidence="4 5">
    <name type="scientific">Roseibium aggregatum (strain ATCC 25650 / DSM 13394 / JCM 20685 / NBRC 16684 / NCIMB 2208 / IAM 12614 / B1)</name>
    <name type="common">Stappia aggregata</name>
    <dbReference type="NCBI Taxonomy" id="384765"/>
    <lineage>
        <taxon>Bacteria</taxon>
        <taxon>Pseudomonadati</taxon>
        <taxon>Pseudomonadota</taxon>
        <taxon>Alphaproteobacteria</taxon>
        <taxon>Hyphomicrobiales</taxon>
        <taxon>Stappiaceae</taxon>
        <taxon>Roseibium</taxon>
    </lineage>
</organism>
<dbReference type="InterPro" id="IPR036291">
    <property type="entry name" value="NAD(P)-bd_dom_sf"/>
</dbReference>
<dbReference type="eggNOG" id="COG0451">
    <property type="taxonomic scope" value="Bacteria"/>
</dbReference>